<feature type="region of interest" description="Disordered" evidence="1">
    <location>
        <begin position="264"/>
        <end position="301"/>
    </location>
</feature>
<accession>A0A2A2H8H2</accession>
<evidence type="ECO:0000256" key="1">
    <source>
        <dbReference type="SAM" id="MobiDB-lite"/>
    </source>
</evidence>
<protein>
    <submittedName>
        <fullName evidence="2">Uncharacterized protein</fullName>
    </submittedName>
</protein>
<evidence type="ECO:0000313" key="2">
    <source>
        <dbReference type="EMBL" id="PAV05751.1"/>
    </source>
</evidence>
<feature type="region of interest" description="Disordered" evidence="1">
    <location>
        <begin position="144"/>
        <end position="176"/>
    </location>
</feature>
<gene>
    <name evidence="2" type="ORF">ASJ80_08440</name>
</gene>
<dbReference type="Proteomes" id="UP000217784">
    <property type="component" value="Unassembled WGS sequence"/>
</dbReference>
<comment type="caution">
    <text evidence="2">The sequence shown here is derived from an EMBL/GenBank/DDBJ whole genome shotgun (WGS) entry which is preliminary data.</text>
</comment>
<feature type="compositionally biased region" description="Low complexity" evidence="1">
    <location>
        <begin position="161"/>
        <end position="176"/>
    </location>
</feature>
<proteinExistence type="predicted"/>
<dbReference type="EMBL" id="LMVM01000002">
    <property type="protein sequence ID" value="PAV05751.1"/>
    <property type="molecule type" value="Genomic_DNA"/>
</dbReference>
<evidence type="ECO:0000313" key="3">
    <source>
        <dbReference type="Proteomes" id="UP000217784"/>
    </source>
</evidence>
<keyword evidence="3" id="KW-1185">Reference proteome</keyword>
<name>A0A2A2H8H2_METBR</name>
<dbReference type="AlphaFoldDB" id="A0A2A2H8H2"/>
<feature type="compositionally biased region" description="Low complexity" evidence="1">
    <location>
        <begin position="271"/>
        <end position="286"/>
    </location>
</feature>
<organism evidence="2 3">
    <name type="scientific">Methanobacterium bryantii</name>
    <dbReference type="NCBI Taxonomy" id="2161"/>
    <lineage>
        <taxon>Archaea</taxon>
        <taxon>Methanobacteriati</taxon>
        <taxon>Methanobacteriota</taxon>
        <taxon>Methanomada group</taxon>
        <taxon>Methanobacteria</taxon>
        <taxon>Methanobacteriales</taxon>
        <taxon>Methanobacteriaceae</taxon>
        <taxon>Methanobacterium</taxon>
    </lineage>
</organism>
<sequence>MTTISNYISTEDKTIAGRTVPAGSWIKELMITDDDIIEMIKSNQLNGVSPNFRLHVNATCLKEVQDVKGNLFYNKDIENKECMKPVFLSLVDEPANEYGLNVYSYDKYLEKSRKSKNGGKPMVNKFKEMLKSFGESVVNYADGMDDSETVEMEKADETTETESTTENTATETTTESVANENVLSEENSFEEIENKVKAAVQDKYFPEDENGNKTYIGLALTFSDAVVIQEWDEDKYYKVDYSIDGDTVTLGELQEVELKYVVKGSEDDTTQTESTTETTTETAAESQKSKQPKIKMPKIKINETKLDDTELEKGKEERVNHLGFPIKSTKELAKNSFNF</sequence>
<reference evidence="2 3" key="1">
    <citation type="journal article" date="2017" name="BMC Genomics">
        <title>Genomic analysis of methanogenic archaea reveals a shift towards energy conservation.</title>
        <authorList>
            <person name="Gilmore S.P."/>
            <person name="Henske J.K."/>
            <person name="Sexton J.A."/>
            <person name="Solomon K.V."/>
            <person name="Seppala S."/>
            <person name="Yoo J.I."/>
            <person name="Huyett L.M."/>
            <person name="Pressman A."/>
            <person name="Cogan J.Z."/>
            <person name="Kivenson V."/>
            <person name="Peng X."/>
            <person name="Tan Y."/>
            <person name="Valentine D.L."/>
            <person name="O'Malley M.A."/>
        </authorList>
    </citation>
    <scope>NUCLEOTIDE SEQUENCE [LARGE SCALE GENOMIC DNA]</scope>
    <source>
        <strain evidence="2 3">M.o.H.</strain>
    </source>
</reference>